<dbReference type="PANTHER" id="PTHR43004">
    <property type="entry name" value="TRK SYSTEM POTASSIUM UPTAKE PROTEIN"/>
    <property type="match status" value="1"/>
</dbReference>
<dbReference type="Gene3D" id="3.30.9.10">
    <property type="entry name" value="D-Amino Acid Oxidase, subunit A, domain 2"/>
    <property type="match status" value="1"/>
</dbReference>
<organism evidence="6 7">
    <name type="scientific">Aspergillus udagawae</name>
    <dbReference type="NCBI Taxonomy" id="91492"/>
    <lineage>
        <taxon>Eukaryota</taxon>
        <taxon>Fungi</taxon>
        <taxon>Dikarya</taxon>
        <taxon>Ascomycota</taxon>
        <taxon>Pezizomycotina</taxon>
        <taxon>Eurotiomycetes</taxon>
        <taxon>Eurotiomycetidae</taxon>
        <taxon>Eurotiales</taxon>
        <taxon>Aspergillaceae</taxon>
        <taxon>Aspergillus</taxon>
        <taxon>Aspergillus subgen. Fumigati</taxon>
    </lineage>
</organism>
<accession>A0A8E0QSH4</accession>
<proteinExistence type="predicted"/>
<dbReference type="Pfam" id="PF07976">
    <property type="entry name" value="Phe_hydrox_dim"/>
    <property type="match status" value="1"/>
</dbReference>
<evidence type="ECO:0000313" key="7">
    <source>
        <dbReference type="Proteomes" id="UP000036893"/>
    </source>
</evidence>
<protein>
    <recommendedName>
        <fullName evidence="8">Phenol 2-monooxygenase</fullName>
    </recommendedName>
</protein>
<evidence type="ECO:0000256" key="1">
    <source>
        <dbReference type="ARBA" id="ARBA00022630"/>
    </source>
</evidence>
<name>A0A8E0QSH4_9EURO</name>
<dbReference type="InterPro" id="IPR036188">
    <property type="entry name" value="FAD/NAD-bd_sf"/>
</dbReference>
<keyword evidence="2" id="KW-0274">FAD</keyword>
<keyword evidence="3" id="KW-0560">Oxidoreductase</keyword>
<feature type="domain" description="FAD-binding" evidence="4">
    <location>
        <begin position="11"/>
        <end position="101"/>
    </location>
</feature>
<dbReference type="PANTHER" id="PTHR43004:SF13">
    <property type="entry name" value="FAD-BINDING DOMAIN-CONTAINING PROTEIN-RELATED"/>
    <property type="match status" value="1"/>
</dbReference>
<evidence type="ECO:0000256" key="3">
    <source>
        <dbReference type="ARBA" id="ARBA00023002"/>
    </source>
</evidence>
<feature type="domain" description="Phenol hydroxylase-like C-terminal dimerisation" evidence="5">
    <location>
        <begin position="139"/>
        <end position="200"/>
    </location>
</feature>
<dbReference type="EMBL" id="BBXM02000004">
    <property type="protein sequence ID" value="GIC89437.1"/>
    <property type="molecule type" value="Genomic_DNA"/>
</dbReference>
<dbReference type="GeneID" id="66993329"/>
<dbReference type="SUPFAM" id="SSF51905">
    <property type="entry name" value="FAD/NAD(P)-binding domain"/>
    <property type="match status" value="1"/>
</dbReference>
<dbReference type="Proteomes" id="UP000036893">
    <property type="component" value="Unassembled WGS sequence"/>
</dbReference>
<evidence type="ECO:0008006" key="8">
    <source>
        <dbReference type="Google" id="ProtNLM"/>
    </source>
</evidence>
<evidence type="ECO:0000259" key="5">
    <source>
        <dbReference type="Pfam" id="PF07976"/>
    </source>
</evidence>
<dbReference type="GO" id="GO:0016709">
    <property type="term" value="F:oxidoreductase activity, acting on paired donors, with incorporation or reduction of molecular oxygen, NAD(P)H as one donor, and incorporation of one atom of oxygen"/>
    <property type="evidence" value="ECO:0007669"/>
    <property type="project" value="UniProtKB-ARBA"/>
</dbReference>
<sequence>MDPIAEIMQLYMIETNRIDWHTTYKVSQRICSKVSDHNNLFLAGDAIHIHSPKAGQGMNVGMQDTYNLGWKLAAVARGASPPDILATYAQERLPIAQRLIQLDQRFCCGMWSMSRGRFDEDHKRALREENTLFSGLTTTYEPNLLISPSSEAGGSKGASFCSRPSLAKAIRLGARIPSKLVLNQSDSQTCQLQHAFPVPGNGIDDFRG</sequence>
<dbReference type="GO" id="GO:0071949">
    <property type="term" value="F:FAD binding"/>
    <property type="evidence" value="ECO:0007669"/>
    <property type="project" value="InterPro"/>
</dbReference>
<reference evidence="6" key="1">
    <citation type="journal article" date="2015" name="Genome Announc.">
        <title>Draft Genome Sequence of the Pathogenic Filamentous Fungus Aspergillus udagawae Strain IFM 46973T.</title>
        <authorList>
            <person name="Kusuya Y."/>
            <person name="Takahashi-Nakaguchi A."/>
            <person name="Takahashi H."/>
            <person name="Yaguchi T."/>
        </authorList>
    </citation>
    <scope>NUCLEOTIDE SEQUENCE</scope>
    <source>
        <strain evidence="6">IFM 46973</strain>
    </source>
</reference>
<gene>
    <name evidence="6" type="ORF">Aud_005852</name>
</gene>
<dbReference type="AlphaFoldDB" id="A0A8E0QSH4"/>
<reference evidence="6" key="2">
    <citation type="submission" date="2021-01" db="EMBL/GenBank/DDBJ databases">
        <title>Pan-genome distribution and transcriptional activeness of fungal secondary metabolism genes in Aspergillus section Fumigati.</title>
        <authorList>
            <person name="Takahashi H."/>
            <person name="Umemura M."/>
            <person name="Ninomiya A."/>
            <person name="Kusuya Y."/>
            <person name="Urayama S."/>
            <person name="Shimizu M."/>
            <person name="Watanabe A."/>
            <person name="Kamei K."/>
            <person name="Yaguchi T."/>
            <person name="Hagiwara D."/>
        </authorList>
    </citation>
    <scope>NUCLEOTIDE SEQUENCE</scope>
    <source>
        <strain evidence="6">IFM 46973</strain>
    </source>
</reference>
<dbReference type="InterPro" id="IPR038220">
    <property type="entry name" value="PHOX_C_sf"/>
</dbReference>
<dbReference type="PRINTS" id="PR00420">
    <property type="entry name" value="RNGMNOXGNASE"/>
</dbReference>
<dbReference type="InterPro" id="IPR002938">
    <property type="entry name" value="FAD-bd"/>
</dbReference>
<dbReference type="Gene3D" id="3.50.50.60">
    <property type="entry name" value="FAD/NAD(P)-binding domain"/>
    <property type="match status" value="1"/>
</dbReference>
<dbReference type="InterPro" id="IPR050641">
    <property type="entry name" value="RIFMO-like"/>
</dbReference>
<dbReference type="Pfam" id="PF01494">
    <property type="entry name" value="FAD_binding_3"/>
    <property type="match status" value="1"/>
</dbReference>
<evidence type="ECO:0000313" key="6">
    <source>
        <dbReference type="EMBL" id="GIC89437.1"/>
    </source>
</evidence>
<comment type="caution">
    <text evidence="6">The sequence shown here is derived from an EMBL/GenBank/DDBJ whole genome shotgun (WGS) entry which is preliminary data.</text>
</comment>
<keyword evidence="1" id="KW-0285">Flavoprotein</keyword>
<evidence type="ECO:0000256" key="2">
    <source>
        <dbReference type="ARBA" id="ARBA00022827"/>
    </source>
</evidence>
<evidence type="ECO:0000259" key="4">
    <source>
        <dbReference type="Pfam" id="PF01494"/>
    </source>
</evidence>
<dbReference type="RefSeq" id="XP_043146703.1">
    <property type="nucleotide sequence ID" value="XM_043290768.1"/>
</dbReference>
<dbReference type="InterPro" id="IPR012941">
    <property type="entry name" value="Phe_hydrox_C_dim_dom"/>
</dbReference>
<dbReference type="Gene3D" id="3.40.30.20">
    <property type="match status" value="1"/>
</dbReference>